<feature type="transmembrane region" description="Helical" evidence="1">
    <location>
        <begin position="21"/>
        <end position="38"/>
    </location>
</feature>
<evidence type="ECO:0000256" key="1">
    <source>
        <dbReference type="SAM" id="Phobius"/>
    </source>
</evidence>
<keyword evidence="1" id="KW-1133">Transmembrane helix</keyword>
<dbReference type="EMBL" id="GECZ01018227">
    <property type="protein sequence ID" value="JAS51542.1"/>
    <property type="molecule type" value="Transcribed_RNA"/>
</dbReference>
<dbReference type="InterPro" id="IPR003329">
    <property type="entry name" value="Cytidylyl_trans"/>
</dbReference>
<sequence length="288" mass="31986">MATNPTNMAIRADCQECKRHFLAIAAVVVCLAGCLMVLKVDKDIIVDDKVEPVVATKLAGLVLARGGSKGLPRKNLALVNNNTLLARAVTAMIHSNCFDELWVSTEDKEIAEEALRAEANVHERPISVAEDNTTSLEAVKEFVDRHPDVRLVGLVQCTSPFIKPEWLRQACLMVTTQGYDSVFSATRQKGLRWKPAENGTVKEVNFSTRDRPRRQDWHGDLVENGMFYFVTTDLIKQNKLQGGRIGYVEIPYNYSLEVDTPLDLVLARALAPILDSSLYTPETATVSE</sequence>
<dbReference type="Gene3D" id="3.90.550.10">
    <property type="entry name" value="Spore Coat Polysaccharide Biosynthesis Protein SpsA, Chain A"/>
    <property type="match status" value="1"/>
</dbReference>
<evidence type="ECO:0008006" key="3">
    <source>
        <dbReference type="Google" id="ProtNLM"/>
    </source>
</evidence>
<dbReference type="InterPro" id="IPR029044">
    <property type="entry name" value="Nucleotide-diphossugar_trans"/>
</dbReference>
<dbReference type="AlphaFoldDB" id="A0A1B6FMX3"/>
<name>A0A1B6FMX3_9HEMI</name>
<dbReference type="InterPro" id="IPR050793">
    <property type="entry name" value="CMP-NeuNAc_synthase"/>
</dbReference>
<organism evidence="2">
    <name type="scientific">Cuerna arida</name>
    <dbReference type="NCBI Taxonomy" id="1464854"/>
    <lineage>
        <taxon>Eukaryota</taxon>
        <taxon>Metazoa</taxon>
        <taxon>Ecdysozoa</taxon>
        <taxon>Arthropoda</taxon>
        <taxon>Hexapoda</taxon>
        <taxon>Insecta</taxon>
        <taxon>Pterygota</taxon>
        <taxon>Neoptera</taxon>
        <taxon>Paraneoptera</taxon>
        <taxon>Hemiptera</taxon>
        <taxon>Auchenorrhyncha</taxon>
        <taxon>Membracoidea</taxon>
        <taxon>Cicadellidae</taxon>
        <taxon>Cicadellinae</taxon>
        <taxon>Proconiini</taxon>
        <taxon>Cuerna</taxon>
    </lineage>
</organism>
<dbReference type="SUPFAM" id="SSF53448">
    <property type="entry name" value="Nucleotide-diphospho-sugar transferases"/>
    <property type="match status" value="1"/>
</dbReference>
<dbReference type="PANTHER" id="PTHR21485">
    <property type="entry name" value="HAD SUPERFAMILY MEMBERS CMAS AND KDSC"/>
    <property type="match status" value="1"/>
</dbReference>
<reference evidence="2" key="1">
    <citation type="submission" date="2015-11" db="EMBL/GenBank/DDBJ databases">
        <title>De novo transcriptome assembly of four potential Pierce s Disease insect vectors from Arizona vineyards.</title>
        <authorList>
            <person name="Tassone E.E."/>
        </authorList>
    </citation>
    <scope>NUCLEOTIDE SEQUENCE</scope>
</reference>
<keyword evidence="1" id="KW-0472">Membrane</keyword>
<keyword evidence="1" id="KW-0812">Transmembrane</keyword>
<protein>
    <recommendedName>
        <fullName evidence="3">N-acylneuraminate cytidylyltransferase</fullName>
    </recommendedName>
</protein>
<evidence type="ECO:0000313" key="2">
    <source>
        <dbReference type="EMBL" id="JAS51542.1"/>
    </source>
</evidence>
<proteinExistence type="predicted"/>
<dbReference type="PANTHER" id="PTHR21485:SF3">
    <property type="entry name" value="N-ACYLNEURAMINATE CYTIDYLYLTRANSFERASE"/>
    <property type="match status" value="1"/>
</dbReference>
<accession>A0A1B6FMX3</accession>
<gene>
    <name evidence="2" type="ORF">g.4172</name>
</gene>
<dbReference type="Pfam" id="PF02348">
    <property type="entry name" value="CTP_transf_3"/>
    <property type="match status" value="1"/>
</dbReference>
<dbReference type="GO" id="GO:0008781">
    <property type="term" value="F:N-acylneuraminate cytidylyltransferase activity"/>
    <property type="evidence" value="ECO:0007669"/>
    <property type="project" value="TreeGrafter"/>
</dbReference>
<dbReference type="CDD" id="cd02513">
    <property type="entry name" value="CMP-NeuAc_Synthase"/>
    <property type="match status" value="1"/>
</dbReference>